<dbReference type="AlphaFoldDB" id="A0AAV4NUP9"/>
<evidence type="ECO:0000313" key="1">
    <source>
        <dbReference type="EMBL" id="GIX88567.1"/>
    </source>
</evidence>
<organism evidence="1 2">
    <name type="scientific">Caerostris extrusa</name>
    <name type="common">Bark spider</name>
    <name type="synonym">Caerostris bankana</name>
    <dbReference type="NCBI Taxonomy" id="172846"/>
    <lineage>
        <taxon>Eukaryota</taxon>
        <taxon>Metazoa</taxon>
        <taxon>Ecdysozoa</taxon>
        <taxon>Arthropoda</taxon>
        <taxon>Chelicerata</taxon>
        <taxon>Arachnida</taxon>
        <taxon>Araneae</taxon>
        <taxon>Araneomorphae</taxon>
        <taxon>Entelegynae</taxon>
        <taxon>Araneoidea</taxon>
        <taxon>Araneidae</taxon>
        <taxon>Caerostris</taxon>
    </lineage>
</organism>
<reference evidence="1 2" key="1">
    <citation type="submission" date="2021-06" db="EMBL/GenBank/DDBJ databases">
        <title>Caerostris extrusa draft genome.</title>
        <authorList>
            <person name="Kono N."/>
            <person name="Arakawa K."/>
        </authorList>
    </citation>
    <scope>NUCLEOTIDE SEQUENCE [LARGE SCALE GENOMIC DNA]</scope>
</reference>
<sequence length="116" mass="13005">MEQIRTFFYSERPFVRNSAPYAARFEKWRICAILILTSSSSFCPRGMNKRKLIQEGGCPHYDGCGLFSSAHKGMGYEWGISGGVPSLFHQQCCLTKAWPVNTSFGEVTVTEGKRLG</sequence>
<protein>
    <submittedName>
        <fullName evidence="1">Uncharacterized protein</fullName>
    </submittedName>
</protein>
<evidence type="ECO:0000313" key="2">
    <source>
        <dbReference type="Proteomes" id="UP001054945"/>
    </source>
</evidence>
<dbReference type="Proteomes" id="UP001054945">
    <property type="component" value="Unassembled WGS sequence"/>
</dbReference>
<gene>
    <name evidence="1" type="ORF">CEXT_352581</name>
</gene>
<comment type="caution">
    <text evidence="1">The sequence shown here is derived from an EMBL/GenBank/DDBJ whole genome shotgun (WGS) entry which is preliminary data.</text>
</comment>
<dbReference type="EMBL" id="BPLR01021336">
    <property type="protein sequence ID" value="GIX88567.1"/>
    <property type="molecule type" value="Genomic_DNA"/>
</dbReference>
<name>A0AAV4NUP9_CAEEX</name>
<accession>A0AAV4NUP9</accession>
<keyword evidence="2" id="KW-1185">Reference proteome</keyword>
<proteinExistence type="predicted"/>